<reference evidence="3 4" key="1">
    <citation type="submission" date="2019-08" db="EMBL/GenBank/DDBJ databases">
        <title>In-depth cultivation of the pig gut microbiome towards novel bacterial diversity and tailored functional studies.</title>
        <authorList>
            <person name="Wylensek D."/>
            <person name="Hitch T.C.A."/>
            <person name="Clavel T."/>
        </authorList>
    </citation>
    <scope>NUCLEOTIDE SEQUENCE [LARGE SCALE GENOMIC DNA]</scope>
    <source>
        <strain evidence="3 4">LKV-178-WT-2A</strain>
    </source>
</reference>
<keyword evidence="4" id="KW-1185">Reference proteome</keyword>
<feature type="region of interest" description="Disordered" evidence="1">
    <location>
        <begin position="56"/>
        <end position="77"/>
    </location>
</feature>
<comment type="caution">
    <text evidence="3">The sequence shown here is derived from an EMBL/GenBank/DDBJ whole genome shotgun (WGS) entry which is preliminary data.</text>
</comment>
<evidence type="ECO:0000313" key="3">
    <source>
        <dbReference type="EMBL" id="MST85056.1"/>
    </source>
</evidence>
<proteinExistence type="predicted"/>
<feature type="chain" id="PRO_5029774129" description="Fimbrillin family protein" evidence="2">
    <location>
        <begin position="27"/>
        <end position="381"/>
    </location>
</feature>
<organism evidence="3 4">
    <name type="scientific">Hallella mizrahii</name>
    <dbReference type="NCBI Taxonomy" id="2606637"/>
    <lineage>
        <taxon>Bacteria</taxon>
        <taxon>Pseudomonadati</taxon>
        <taxon>Bacteroidota</taxon>
        <taxon>Bacteroidia</taxon>
        <taxon>Bacteroidales</taxon>
        <taxon>Prevotellaceae</taxon>
        <taxon>Hallella</taxon>
    </lineage>
</organism>
<dbReference type="Proteomes" id="UP000438914">
    <property type="component" value="Unassembled WGS sequence"/>
</dbReference>
<keyword evidence="2" id="KW-0732">Signal</keyword>
<name>A0A7K0KGK7_9BACT</name>
<sequence>MQHTLIAHGRKVMTALFALVLVLAFASCRDSDDEDDSHAVTVVFTLSVNDAVKTTAAKSRATAPPEGTGTWQNYDPQGDADDYENGIDFNKIFVYFYNVGGNYVGQVKDMSVYQDASQSNVYHIVGKMDISKDEIVDDQFTGHMVVYVNMEQPSTTAAWTDDAVHNITYSYDPNNPTYIPMWGVKKVSFSTTAGTQQNLDEVSMLRAMAKVSVQLDTDIMKGWTIRSISIDRWNNKGYCLPGVISGLDNTKDLTFNNSLHVFTGSGEATAIKATPIDFTATATTASTASKNLYLPEYDNTSAGVTPATLSVTLTDPDGKKDGPYKLKFVQYDGSDAPTGAPYDIVRNHWYQYIIYKNAERTLTVKLTVRKWNREDHPEIVM</sequence>
<dbReference type="EMBL" id="VUNG01000027">
    <property type="protein sequence ID" value="MST85056.1"/>
    <property type="molecule type" value="Genomic_DNA"/>
</dbReference>
<evidence type="ECO:0000256" key="2">
    <source>
        <dbReference type="SAM" id="SignalP"/>
    </source>
</evidence>
<evidence type="ECO:0000256" key="1">
    <source>
        <dbReference type="SAM" id="MobiDB-lite"/>
    </source>
</evidence>
<dbReference type="AlphaFoldDB" id="A0A7K0KGK7"/>
<evidence type="ECO:0008006" key="5">
    <source>
        <dbReference type="Google" id="ProtNLM"/>
    </source>
</evidence>
<feature type="signal peptide" evidence="2">
    <location>
        <begin position="1"/>
        <end position="26"/>
    </location>
</feature>
<protein>
    <recommendedName>
        <fullName evidence="5">Fimbrillin family protein</fullName>
    </recommendedName>
</protein>
<dbReference type="RefSeq" id="WP_154534641.1">
    <property type="nucleotide sequence ID" value="NZ_VUNG01000027.1"/>
</dbReference>
<evidence type="ECO:0000313" key="4">
    <source>
        <dbReference type="Proteomes" id="UP000438914"/>
    </source>
</evidence>
<accession>A0A7K0KGK7</accession>
<gene>
    <name evidence="3" type="ORF">FYJ73_10355</name>
</gene>